<name>A0A3M7PVF7_BRAPC</name>
<dbReference type="EMBL" id="REGN01008773">
    <property type="protein sequence ID" value="RNA02735.1"/>
    <property type="molecule type" value="Genomic_DNA"/>
</dbReference>
<protein>
    <submittedName>
        <fullName evidence="1">Uncharacterized protein</fullName>
    </submittedName>
</protein>
<accession>A0A3M7PVF7</accession>
<gene>
    <name evidence="1" type="ORF">BpHYR1_054010</name>
</gene>
<comment type="caution">
    <text evidence="1">The sequence shown here is derived from an EMBL/GenBank/DDBJ whole genome shotgun (WGS) entry which is preliminary data.</text>
</comment>
<reference evidence="1 2" key="1">
    <citation type="journal article" date="2018" name="Sci. Rep.">
        <title>Genomic signatures of local adaptation to the degree of environmental predictability in rotifers.</title>
        <authorList>
            <person name="Franch-Gras L."/>
            <person name="Hahn C."/>
            <person name="Garcia-Roger E.M."/>
            <person name="Carmona M.J."/>
            <person name="Serra M."/>
            <person name="Gomez A."/>
        </authorList>
    </citation>
    <scope>NUCLEOTIDE SEQUENCE [LARGE SCALE GENOMIC DNA]</scope>
    <source>
        <strain evidence="1">HYR1</strain>
    </source>
</reference>
<keyword evidence="2" id="KW-1185">Reference proteome</keyword>
<organism evidence="1 2">
    <name type="scientific">Brachionus plicatilis</name>
    <name type="common">Marine rotifer</name>
    <name type="synonym">Brachionus muelleri</name>
    <dbReference type="NCBI Taxonomy" id="10195"/>
    <lineage>
        <taxon>Eukaryota</taxon>
        <taxon>Metazoa</taxon>
        <taxon>Spiralia</taxon>
        <taxon>Gnathifera</taxon>
        <taxon>Rotifera</taxon>
        <taxon>Eurotatoria</taxon>
        <taxon>Monogononta</taxon>
        <taxon>Pseudotrocha</taxon>
        <taxon>Ploima</taxon>
        <taxon>Brachionidae</taxon>
        <taxon>Brachionus</taxon>
    </lineage>
</organism>
<dbReference type="AlphaFoldDB" id="A0A3M7PVF7"/>
<evidence type="ECO:0000313" key="2">
    <source>
        <dbReference type="Proteomes" id="UP000276133"/>
    </source>
</evidence>
<dbReference type="Proteomes" id="UP000276133">
    <property type="component" value="Unassembled WGS sequence"/>
</dbReference>
<sequence>MKLIKKSKNDLVLNSMTTYDILEMTLYNLWIHIAEASAERFLYPRPVNRLTTSAFGKSFLMVSSCPLLWQIKLNFCAIFYSTPVRFN</sequence>
<evidence type="ECO:0000313" key="1">
    <source>
        <dbReference type="EMBL" id="RNA02735.1"/>
    </source>
</evidence>
<proteinExistence type="predicted"/>